<dbReference type="PANTHER" id="PTHR30188">
    <property type="entry name" value="ABC TRANSPORTER PERMEASE PROTEIN-RELATED"/>
    <property type="match status" value="1"/>
</dbReference>
<comment type="caution">
    <text evidence="2">The sequence shown here is derived from an EMBL/GenBank/DDBJ whole genome shotgun (WGS) entry which is preliminary data.</text>
</comment>
<evidence type="ECO:0000256" key="1">
    <source>
        <dbReference type="SAM" id="Phobius"/>
    </source>
</evidence>
<feature type="transmembrane region" description="Helical" evidence="1">
    <location>
        <begin position="49"/>
        <end position="72"/>
    </location>
</feature>
<feature type="transmembrane region" description="Helical" evidence="1">
    <location>
        <begin position="197"/>
        <end position="220"/>
    </location>
</feature>
<feature type="transmembrane region" description="Helical" evidence="1">
    <location>
        <begin position="147"/>
        <end position="176"/>
    </location>
</feature>
<keyword evidence="1" id="KW-0472">Membrane</keyword>
<dbReference type="PANTHER" id="PTHR30188:SF4">
    <property type="entry name" value="PROTEIN TRIGALACTOSYLDIACYLGLYCEROL 1, CHLOROPLASTIC"/>
    <property type="match status" value="1"/>
</dbReference>
<dbReference type="Pfam" id="PF02405">
    <property type="entry name" value="MlaE"/>
    <property type="match status" value="1"/>
</dbReference>
<organism evidence="2 3">
    <name type="scientific">Porphyromonas miyakawae</name>
    <dbReference type="NCBI Taxonomy" id="3137470"/>
    <lineage>
        <taxon>Bacteria</taxon>
        <taxon>Pseudomonadati</taxon>
        <taxon>Bacteroidota</taxon>
        <taxon>Bacteroidia</taxon>
        <taxon>Bacteroidales</taxon>
        <taxon>Porphyromonadaceae</taxon>
        <taxon>Porphyromonas</taxon>
    </lineage>
</organism>
<protein>
    <submittedName>
        <fullName evidence="2">ABC transporter permease</fullName>
    </submittedName>
</protein>
<evidence type="ECO:0000313" key="2">
    <source>
        <dbReference type="EMBL" id="GAB1251581.1"/>
    </source>
</evidence>
<keyword evidence="3" id="KW-1185">Reference proteome</keyword>
<dbReference type="Proteomes" id="UP001628220">
    <property type="component" value="Unassembled WGS sequence"/>
</dbReference>
<reference evidence="2 3" key="1">
    <citation type="journal article" date="2025" name="Int. J. Syst. Evol. Microbiol.">
        <title>Desulfovibrio falkowii sp. nov., Porphyromonas miyakawae sp. nov., Mediterraneibacter flintii sp. nov. and Owariibacterium komagatae gen. nov., sp. nov., isolated from human faeces.</title>
        <authorList>
            <person name="Hamaguchi T."/>
            <person name="Ohara M."/>
            <person name="Hisatomi A."/>
            <person name="Sekiguchi K."/>
            <person name="Takeda J.I."/>
            <person name="Ueyama J."/>
            <person name="Ito M."/>
            <person name="Nishiwaki H."/>
            <person name="Ogi T."/>
            <person name="Hirayama M."/>
            <person name="Ohkuma M."/>
            <person name="Sakamoto M."/>
            <person name="Ohno K."/>
        </authorList>
    </citation>
    <scope>NUCLEOTIDE SEQUENCE [LARGE SCALE GENOMIC DNA]</scope>
    <source>
        <strain evidence="2 3">13CB11C</strain>
    </source>
</reference>
<gene>
    <name evidence="2" type="ORF">Tsumi_06850</name>
</gene>
<dbReference type="EMBL" id="BAAFSF010000001">
    <property type="protein sequence ID" value="GAB1251581.1"/>
    <property type="molecule type" value="Genomic_DNA"/>
</dbReference>
<keyword evidence="1" id="KW-1133">Transmembrane helix</keyword>
<feature type="transmembrane region" description="Helical" evidence="1">
    <location>
        <begin position="232"/>
        <end position="251"/>
    </location>
</feature>
<proteinExistence type="predicted"/>
<dbReference type="InterPro" id="IPR030802">
    <property type="entry name" value="Permease_MalE"/>
</dbReference>
<evidence type="ECO:0000313" key="3">
    <source>
        <dbReference type="Proteomes" id="UP001628220"/>
    </source>
</evidence>
<sequence length="257" mass="28206">MSQHKNPSIALTRALQNMGEYTLLMRRVFKRPARWSMFFKNLVTEIEKIGINSIWIVVIISFFIGSVITIQLSINMSSPLIPRFTIGYATREIVLLEFSSSIMCLILSGKIGSSIASELGTMRVTEQIDALEVMGINSANFLILPKIVGLLIFIPVLSVISMVTAISGGFLATYVTPNITINDFEYGMQLFFKPYNVIYSMIKSAVYAFIITSGSSYFGYTVKGGALAVGRASTNAVVIGSVLILLADLLLTNLMLI</sequence>
<accession>A0ABQ0E1I4</accession>
<keyword evidence="1" id="KW-0812">Transmembrane</keyword>
<dbReference type="RefSeq" id="WP_411915386.1">
    <property type="nucleotide sequence ID" value="NZ_BAAFSF010000001.1"/>
</dbReference>
<name>A0ABQ0E1I4_9PORP</name>